<proteinExistence type="predicted"/>
<dbReference type="FunFam" id="3.40.50.2300:FF:000081">
    <property type="entry name" value="Glutamate receptor"/>
    <property type="match status" value="1"/>
</dbReference>
<evidence type="ECO:0000256" key="2">
    <source>
        <dbReference type="ARBA" id="ARBA00022692"/>
    </source>
</evidence>
<accession>A0AAD4ZG30</accession>
<dbReference type="Proteomes" id="UP001054821">
    <property type="component" value="Chromosome 2"/>
</dbReference>
<keyword evidence="8" id="KW-1185">Reference proteome</keyword>
<evidence type="ECO:0000256" key="5">
    <source>
        <dbReference type="SAM" id="MobiDB-lite"/>
    </source>
</evidence>
<keyword evidence="4" id="KW-0472">Membrane</keyword>
<gene>
    <name evidence="7" type="ORF">L3X38_012451</name>
</gene>
<dbReference type="GO" id="GO:0016020">
    <property type="term" value="C:membrane"/>
    <property type="evidence" value="ECO:0007669"/>
    <property type="project" value="UniProtKB-SubCell"/>
</dbReference>
<sequence length="302" mass="33066">MGPRRPNVGTPELPRRHRQASRHNFLGFHRICPAIVLSPPATKSDTWGMMSNLIKRRRAVTTTQSSEPPAQPTSVAIAPASAATMPASAATMPALMDHLAIGPAGSQAPASSASSVAQPVSNRRRHRAASTTNTTSTDASGSQPDETSQVTAISGLIEMFKWRDVILLYENTDYGRDIIPFFFNSFEEANVTIVYKSCIAASSADEQIIEELRNLTKLKSTVFVVHVSHFLVPRLFLNAKRLGLLNEGYAWIMTSTSMNFLHSSMDPSVIESTQGVLGLKSYTPASTRLHNLTSRLRRLLEF</sequence>
<evidence type="ECO:0000256" key="4">
    <source>
        <dbReference type="ARBA" id="ARBA00023136"/>
    </source>
</evidence>
<feature type="region of interest" description="Disordered" evidence="5">
    <location>
        <begin position="103"/>
        <end position="147"/>
    </location>
</feature>
<dbReference type="Gene3D" id="3.40.50.2300">
    <property type="match status" value="1"/>
</dbReference>
<evidence type="ECO:0000256" key="3">
    <source>
        <dbReference type="ARBA" id="ARBA00022989"/>
    </source>
</evidence>
<dbReference type="Pfam" id="PF01094">
    <property type="entry name" value="ANF_receptor"/>
    <property type="match status" value="1"/>
</dbReference>
<comment type="caution">
    <text evidence="7">The sequence shown here is derived from an EMBL/GenBank/DDBJ whole genome shotgun (WGS) entry which is preliminary data.</text>
</comment>
<dbReference type="PANTHER" id="PTHR34836:SF6">
    <property type="entry name" value="PERIPLASMIC BINDING PROTEIN-LIKE I"/>
    <property type="match status" value="1"/>
</dbReference>
<dbReference type="InterPro" id="IPR001828">
    <property type="entry name" value="ANF_lig-bd_rcpt"/>
</dbReference>
<keyword evidence="3" id="KW-1133">Transmembrane helix</keyword>
<dbReference type="InterPro" id="IPR028082">
    <property type="entry name" value="Peripla_BP_I"/>
</dbReference>
<dbReference type="InterPro" id="IPR015683">
    <property type="entry name" value="Ionotropic_Glu_rcpt"/>
</dbReference>
<evidence type="ECO:0000313" key="7">
    <source>
        <dbReference type="EMBL" id="KAI5344574.1"/>
    </source>
</evidence>
<dbReference type="EMBL" id="JAJFAZ020000002">
    <property type="protein sequence ID" value="KAI5344574.1"/>
    <property type="molecule type" value="Genomic_DNA"/>
</dbReference>
<dbReference type="SUPFAM" id="SSF53822">
    <property type="entry name" value="Periplasmic binding protein-like I"/>
    <property type="match status" value="1"/>
</dbReference>
<evidence type="ECO:0000313" key="8">
    <source>
        <dbReference type="Proteomes" id="UP001054821"/>
    </source>
</evidence>
<organism evidence="7 8">
    <name type="scientific">Prunus dulcis</name>
    <name type="common">Almond</name>
    <name type="synonym">Amygdalus dulcis</name>
    <dbReference type="NCBI Taxonomy" id="3755"/>
    <lineage>
        <taxon>Eukaryota</taxon>
        <taxon>Viridiplantae</taxon>
        <taxon>Streptophyta</taxon>
        <taxon>Embryophyta</taxon>
        <taxon>Tracheophyta</taxon>
        <taxon>Spermatophyta</taxon>
        <taxon>Magnoliopsida</taxon>
        <taxon>eudicotyledons</taxon>
        <taxon>Gunneridae</taxon>
        <taxon>Pentapetalae</taxon>
        <taxon>rosids</taxon>
        <taxon>fabids</taxon>
        <taxon>Rosales</taxon>
        <taxon>Rosaceae</taxon>
        <taxon>Amygdaloideae</taxon>
        <taxon>Amygdaleae</taxon>
        <taxon>Prunus</taxon>
    </lineage>
</organism>
<comment type="subcellular location">
    <subcellularLocation>
        <location evidence="1">Membrane</location>
    </subcellularLocation>
</comment>
<dbReference type="PANTHER" id="PTHR34836">
    <property type="entry name" value="OS06G0188250 PROTEIN"/>
    <property type="match status" value="1"/>
</dbReference>
<protein>
    <recommendedName>
        <fullName evidence="6">Receptor ligand binding region domain-containing protein</fullName>
    </recommendedName>
</protein>
<feature type="domain" description="Receptor ligand binding region" evidence="6">
    <location>
        <begin position="141"/>
        <end position="293"/>
    </location>
</feature>
<reference evidence="7 8" key="1">
    <citation type="journal article" date="2022" name="G3 (Bethesda)">
        <title>Whole-genome sequence and methylome profiling of the almond [Prunus dulcis (Mill.) D.A. Webb] cultivar 'Nonpareil'.</title>
        <authorList>
            <person name="D'Amico-Willman K.M."/>
            <person name="Ouma W.Z."/>
            <person name="Meulia T."/>
            <person name="Sideli G.M."/>
            <person name="Gradziel T.M."/>
            <person name="Fresnedo-Ramirez J."/>
        </authorList>
    </citation>
    <scope>NUCLEOTIDE SEQUENCE [LARGE SCALE GENOMIC DNA]</scope>
    <source>
        <strain evidence="7">Clone GOH B32 T37-40</strain>
    </source>
</reference>
<feature type="compositionally biased region" description="Low complexity" evidence="5">
    <location>
        <begin position="129"/>
        <end position="140"/>
    </location>
</feature>
<evidence type="ECO:0000259" key="6">
    <source>
        <dbReference type="Pfam" id="PF01094"/>
    </source>
</evidence>
<name>A0AAD4ZG30_PRUDU</name>
<dbReference type="AlphaFoldDB" id="A0AAD4ZG30"/>
<feature type="compositionally biased region" description="Low complexity" evidence="5">
    <location>
        <begin position="103"/>
        <end position="121"/>
    </location>
</feature>
<evidence type="ECO:0000256" key="1">
    <source>
        <dbReference type="ARBA" id="ARBA00004370"/>
    </source>
</evidence>
<keyword evidence="2" id="KW-0812">Transmembrane</keyword>